<keyword evidence="11" id="KW-1185">Reference proteome</keyword>
<evidence type="ECO:0000256" key="2">
    <source>
        <dbReference type="ARBA" id="ARBA00022737"/>
    </source>
</evidence>
<dbReference type="FunFam" id="1.10.10.60:FF:000010">
    <property type="entry name" value="Transcriptional activator Myb isoform A"/>
    <property type="match status" value="1"/>
</dbReference>
<dbReference type="AlphaFoldDB" id="A0ABC8KAS6"/>
<feature type="compositionally biased region" description="Polar residues" evidence="7">
    <location>
        <begin position="221"/>
        <end position="237"/>
    </location>
</feature>
<comment type="caution">
    <text evidence="10">The sequence shown here is derived from an EMBL/GenBank/DDBJ whole genome shotgun (WGS) entry which is preliminary data.</text>
</comment>
<sequence length="453" mass="51336">MEDEFIENKQSTAASSSSVSEGSSSSLLTSPGAVASPPTVSPTHRRTSGPIRRTKGGWTTEEDETLRQAVRRFNGKFWKKVAEFFPHRTEVQCMHRWKKVLDPNLNKGHWTQQEDETIAKLVENGLKKWSLIAKYLPGRIGKQCRERWHNHLDPGINKKAWTQEEELALLNAHLTYGNKWAEISKVLPGRTDNSIKNHWNSSLKKKSEFFLANGSLPPTVAKTNASQTSLVTTTQTNKPDEEGKDQSNSSVPLQEVVAASPVTSVSEYARSSPQFPIPETSPKNGYHLYYKPEREHYMASEADKQRMYGYEYGCSPSTPPVIFFTPPPPPCRKEEKSNGSSAPTSLESFLREAARTYPNMPSIIRKRRRKVQDNNKTAEEEATKEAVVDEKVSLDCEEEKQNNGSYGYYISPPYRIRSKRRAVFKSRQLEFITAEEEKVDDDETISSEKDKLA</sequence>
<dbReference type="PROSITE" id="PS50090">
    <property type="entry name" value="MYB_LIKE"/>
    <property type="match status" value="3"/>
</dbReference>
<evidence type="ECO:0000256" key="7">
    <source>
        <dbReference type="SAM" id="MobiDB-lite"/>
    </source>
</evidence>
<dbReference type="SMART" id="SM00717">
    <property type="entry name" value="SANT"/>
    <property type="match status" value="3"/>
</dbReference>
<evidence type="ECO:0000313" key="11">
    <source>
        <dbReference type="Proteomes" id="UP001642260"/>
    </source>
</evidence>
<feature type="compositionally biased region" description="Low complexity" evidence="7">
    <location>
        <begin position="11"/>
        <end position="30"/>
    </location>
</feature>
<dbReference type="Pfam" id="PF13921">
    <property type="entry name" value="Myb_DNA-bind_6"/>
    <property type="match status" value="1"/>
</dbReference>
<keyword evidence="2" id="KW-0677">Repeat</keyword>
<reference evidence="10 11" key="1">
    <citation type="submission" date="2022-03" db="EMBL/GenBank/DDBJ databases">
        <authorList>
            <person name="Macdonald S."/>
            <person name="Ahmed S."/>
            <person name="Newling K."/>
        </authorList>
    </citation>
    <scope>NUCLEOTIDE SEQUENCE [LARGE SCALE GENOMIC DNA]</scope>
</reference>
<dbReference type="GO" id="GO:0005634">
    <property type="term" value="C:nucleus"/>
    <property type="evidence" value="ECO:0007669"/>
    <property type="project" value="UniProtKB-SubCell"/>
</dbReference>
<dbReference type="Gene3D" id="1.10.10.60">
    <property type="entry name" value="Homeodomain-like"/>
    <property type="match status" value="3"/>
</dbReference>
<dbReference type="PANTHER" id="PTHR45614">
    <property type="entry name" value="MYB PROTEIN-RELATED"/>
    <property type="match status" value="1"/>
</dbReference>
<dbReference type="InterPro" id="IPR050560">
    <property type="entry name" value="MYB_TF"/>
</dbReference>
<keyword evidence="5" id="KW-0804">Transcription</keyword>
<feature type="compositionally biased region" description="Basic residues" evidence="7">
    <location>
        <begin position="43"/>
        <end position="55"/>
    </location>
</feature>
<accession>A0ABC8KAS6</accession>
<dbReference type="FunFam" id="1.10.10.60:FF:000016">
    <property type="entry name" value="Transcriptional activator Myb isoform A"/>
    <property type="match status" value="1"/>
</dbReference>
<evidence type="ECO:0000256" key="3">
    <source>
        <dbReference type="ARBA" id="ARBA00023015"/>
    </source>
</evidence>
<feature type="region of interest" description="Disordered" evidence="7">
    <location>
        <begin position="1"/>
        <end position="60"/>
    </location>
</feature>
<dbReference type="PANTHER" id="PTHR45614:SF148">
    <property type="entry name" value="BNAC03G35980D PROTEIN"/>
    <property type="match status" value="1"/>
</dbReference>
<dbReference type="FunFam" id="1.10.10.60:FF:000324">
    <property type="entry name" value="Transcription factor MYB3R-2"/>
    <property type="match status" value="1"/>
</dbReference>
<dbReference type="Proteomes" id="UP001642260">
    <property type="component" value="Unassembled WGS sequence"/>
</dbReference>
<dbReference type="InterPro" id="IPR001005">
    <property type="entry name" value="SANT/Myb"/>
</dbReference>
<dbReference type="InterPro" id="IPR009057">
    <property type="entry name" value="Homeodomain-like_sf"/>
</dbReference>
<feature type="domain" description="HTH myb-type" evidence="9">
    <location>
        <begin position="102"/>
        <end position="156"/>
    </location>
</feature>
<dbReference type="PROSITE" id="PS51294">
    <property type="entry name" value="HTH_MYB"/>
    <property type="match status" value="3"/>
</dbReference>
<evidence type="ECO:0000313" key="10">
    <source>
        <dbReference type="EMBL" id="CAH8354658.1"/>
    </source>
</evidence>
<proteinExistence type="predicted"/>
<evidence type="ECO:0000256" key="5">
    <source>
        <dbReference type="ARBA" id="ARBA00023163"/>
    </source>
</evidence>
<dbReference type="InterPro" id="IPR017930">
    <property type="entry name" value="Myb_dom"/>
</dbReference>
<evidence type="ECO:0000256" key="1">
    <source>
        <dbReference type="ARBA" id="ARBA00004123"/>
    </source>
</evidence>
<feature type="domain" description="Myb-like" evidence="8">
    <location>
        <begin position="50"/>
        <end position="101"/>
    </location>
</feature>
<keyword evidence="6" id="KW-0539">Nucleus</keyword>
<dbReference type="GO" id="GO:0006355">
    <property type="term" value="P:regulation of DNA-templated transcription"/>
    <property type="evidence" value="ECO:0007669"/>
    <property type="project" value="UniProtKB-ARBA"/>
</dbReference>
<protein>
    <submittedName>
        <fullName evidence="10">Uncharacterized protein</fullName>
    </submittedName>
</protein>
<evidence type="ECO:0000259" key="8">
    <source>
        <dbReference type="PROSITE" id="PS50090"/>
    </source>
</evidence>
<organism evidence="10 11">
    <name type="scientific">Eruca vesicaria subsp. sativa</name>
    <name type="common">Garden rocket</name>
    <name type="synonym">Eruca sativa</name>
    <dbReference type="NCBI Taxonomy" id="29727"/>
    <lineage>
        <taxon>Eukaryota</taxon>
        <taxon>Viridiplantae</taxon>
        <taxon>Streptophyta</taxon>
        <taxon>Embryophyta</taxon>
        <taxon>Tracheophyta</taxon>
        <taxon>Spermatophyta</taxon>
        <taxon>Magnoliopsida</taxon>
        <taxon>eudicotyledons</taxon>
        <taxon>Gunneridae</taxon>
        <taxon>Pentapetalae</taxon>
        <taxon>rosids</taxon>
        <taxon>malvids</taxon>
        <taxon>Brassicales</taxon>
        <taxon>Brassicaceae</taxon>
        <taxon>Brassiceae</taxon>
        <taxon>Eruca</taxon>
    </lineage>
</organism>
<dbReference type="SUPFAM" id="SSF46689">
    <property type="entry name" value="Homeodomain-like"/>
    <property type="match status" value="2"/>
</dbReference>
<feature type="domain" description="Myb-like" evidence="8">
    <location>
        <begin position="102"/>
        <end position="152"/>
    </location>
</feature>
<name>A0ABC8KAS6_ERUVS</name>
<dbReference type="CDD" id="cd00167">
    <property type="entry name" value="SANT"/>
    <property type="match status" value="3"/>
</dbReference>
<evidence type="ECO:0000256" key="4">
    <source>
        <dbReference type="ARBA" id="ARBA00023125"/>
    </source>
</evidence>
<dbReference type="Pfam" id="PF00249">
    <property type="entry name" value="Myb_DNA-binding"/>
    <property type="match status" value="1"/>
</dbReference>
<feature type="domain" description="HTH myb-type" evidence="9">
    <location>
        <begin position="52"/>
        <end position="101"/>
    </location>
</feature>
<evidence type="ECO:0000256" key="6">
    <source>
        <dbReference type="ARBA" id="ARBA00023242"/>
    </source>
</evidence>
<feature type="domain" description="HTH myb-type" evidence="9">
    <location>
        <begin position="157"/>
        <end position="207"/>
    </location>
</feature>
<comment type="subcellular location">
    <subcellularLocation>
        <location evidence="1">Nucleus</location>
    </subcellularLocation>
</comment>
<keyword evidence="3" id="KW-0805">Transcription regulation</keyword>
<evidence type="ECO:0000259" key="9">
    <source>
        <dbReference type="PROSITE" id="PS51294"/>
    </source>
</evidence>
<dbReference type="GO" id="GO:0003677">
    <property type="term" value="F:DNA binding"/>
    <property type="evidence" value="ECO:0007669"/>
    <property type="project" value="UniProtKB-KW"/>
</dbReference>
<feature type="domain" description="Myb-like" evidence="8">
    <location>
        <begin position="153"/>
        <end position="203"/>
    </location>
</feature>
<keyword evidence="4" id="KW-0238">DNA-binding</keyword>
<feature type="region of interest" description="Disordered" evidence="7">
    <location>
        <begin position="220"/>
        <end position="252"/>
    </location>
</feature>
<dbReference type="EMBL" id="CAKOAT010197376">
    <property type="protein sequence ID" value="CAH8354658.1"/>
    <property type="molecule type" value="Genomic_DNA"/>
</dbReference>
<gene>
    <name evidence="10" type="ORF">ERUC_LOCUS20413</name>
</gene>